<protein>
    <submittedName>
        <fullName evidence="10">ABC transporter ATP-binding protein</fullName>
    </submittedName>
</protein>
<dbReference type="GO" id="GO:0015421">
    <property type="term" value="F:ABC-type oligopeptide transporter activity"/>
    <property type="evidence" value="ECO:0007669"/>
    <property type="project" value="TreeGrafter"/>
</dbReference>
<feature type="domain" description="ABC transporter" evidence="8">
    <location>
        <begin position="371"/>
        <end position="606"/>
    </location>
</feature>
<keyword evidence="4 10" id="KW-0067">ATP-binding</keyword>
<evidence type="ECO:0000256" key="2">
    <source>
        <dbReference type="ARBA" id="ARBA00022692"/>
    </source>
</evidence>
<keyword evidence="6 7" id="KW-0472">Membrane</keyword>
<organism evidence="10 11">
    <name type="scientific">Roseinatronobacter bogoriensis subsp. barguzinensis</name>
    <dbReference type="NCBI Taxonomy" id="441209"/>
    <lineage>
        <taxon>Bacteria</taxon>
        <taxon>Pseudomonadati</taxon>
        <taxon>Pseudomonadota</taxon>
        <taxon>Alphaproteobacteria</taxon>
        <taxon>Rhodobacterales</taxon>
        <taxon>Paracoccaceae</taxon>
        <taxon>Roseinatronobacter</taxon>
    </lineage>
</organism>
<dbReference type="InterPro" id="IPR036640">
    <property type="entry name" value="ABC1_TM_sf"/>
</dbReference>
<name>A0A2K8K9E5_9RHOB</name>
<dbReference type="PROSITE" id="PS00211">
    <property type="entry name" value="ABC_TRANSPORTER_1"/>
    <property type="match status" value="1"/>
</dbReference>
<dbReference type="AlphaFoldDB" id="A0A2K8K9E5"/>
<feature type="transmembrane region" description="Helical" evidence="7">
    <location>
        <begin position="288"/>
        <end position="319"/>
    </location>
</feature>
<dbReference type="InterPro" id="IPR003593">
    <property type="entry name" value="AAA+_ATPase"/>
</dbReference>
<reference evidence="10 11" key="1">
    <citation type="submission" date="2017-11" db="EMBL/GenBank/DDBJ databases">
        <title>Revised Sequence and Annotation of the Rhodobaca barguzinensis strain alga05 Genome.</title>
        <authorList>
            <person name="Kopejtka K."/>
            <person name="Tomasch J.M."/>
            <person name="Bunk B."/>
            <person name="Koblizek M."/>
        </authorList>
    </citation>
    <scope>NUCLEOTIDE SEQUENCE [LARGE SCALE GENOMIC DNA]</scope>
    <source>
        <strain evidence="11">alga05</strain>
    </source>
</reference>
<dbReference type="PROSITE" id="PS50929">
    <property type="entry name" value="ABC_TM1F"/>
    <property type="match status" value="1"/>
</dbReference>
<dbReference type="Pfam" id="PF00005">
    <property type="entry name" value="ABC_tran"/>
    <property type="match status" value="1"/>
</dbReference>
<dbReference type="Gene3D" id="3.40.50.300">
    <property type="entry name" value="P-loop containing nucleotide triphosphate hydrolases"/>
    <property type="match status" value="1"/>
</dbReference>
<dbReference type="EMBL" id="CP024899">
    <property type="protein sequence ID" value="ATX66077.1"/>
    <property type="molecule type" value="Genomic_DNA"/>
</dbReference>
<dbReference type="GO" id="GO:0016887">
    <property type="term" value="F:ATP hydrolysis activity"/>
    <property type="evidence" value="ECO:0007669"/>
    <property type="project" value="InterPro"/>
</dbReference>
<dbReference type="GO" id="GO:0005886">
    <property type="term" value="C:plasma membrane"/>
    <property type="evidence" value="ECO:0007669"/>
    <property type="project" value="UniProtKB-SubCell"/>
</dbReference>
<dbReference type="PANTHER" id="PTHR43394:SF1">
    <property type="entry name" value="ATP-BINDING CASSETTE SUB-FAMILY B MEMBER 10, MITOCHONDRIAL"/>
    <property type="match status" value="1"/>
</dbReference>
<feature type="transmembrane region" description="Helical" evidence="7">
    <location>
        <begin position="45"/>
        <end position="70"/>
    </location>
</feature>
<keyword evidence="3" id="KW-0547">Nucleotide-binding</keyword>
<accession>A0A2K8K9E5</accession>
<dbReference type="InterPro" id="IPR003439">
    <property type="entry name" value="ABC_transporter-like_ATP-bd"/>
</dbReference>
<sequence length="606" mass="65874">MGTDHPFAGCVGLDFFSQSESLMFEWQHKTLESALTPVRKWVPGVVVLGLAATALEGFGIAMLAPLISIATGNGDTVSLPGPLASFGDGLSAADKVLLLGGVIFSLIIAKNIVAWANGALQAWIYGRAAQNIRDELSNAFLNSDPRFCLTASSSRLLNVVSNESWRAADAVAARLALYVHMSATAILALFLLYLSPWLTLVVAVGLLFMHLVQEALTGHFGKLGRDVTSLNRGLAERMLHLIGAWRLIRLSATETNEQHRFSDASDKVRRAALRLHVRQSAVGPMIEVAYAVLFLVVLWVAWRLGITFGEAAAFTILLYRMQPQVRGIQNKRTELRGWLGSLDEVAWLLDQPARNDSRKEQMLSPSLQDGIRFDKVSFSYAPGRTAALEDTSFDLHWGEVVAIIGRSGSGKSTAVNMLCGLIRPDTGNILIGTTPLSKISPAAWLPRIAVASPELELFDGTVIENIMYGTDQADFDSVKKAAEQSGADDFIRELPQGYQTRVGNRGTELSAGQRQRIALARAVLRDPDILILDEATSAMDMVSESHALEVLDRRRGKGISIVVSHHLSSIRACDRFLLFKDGQLIESGPAGKMGPSEMNRLLHAVG</sequence>
<feature type="domain" description="ABC transmembrane type-1" evidence="9">
    <location>
        <begin position="44"/>
        <end position="337"/>
    </location>
</feature>
<evidence type="ECO:0000259" key="8">
    <source>
        <dbReference type="PROSITE" id="PS50893"/>
    </source>
</evidence>
<dbReference type="GO" id="GO:0005524">
    <property type="term" value="F:ATP binding"/>
    <property type="evidence" value="ECO:0007669"/>
    <property type="project" value="UniProtKB-KW"/>
</dbReference>
<keyword evidence="11" id="KW-1185">Reference proteome</keyword>
<evidence type="ECO:0000256" key="7">
    <source>
        <dbReference type="SAM" id="Phobius"/>
    </source>
</evidence>
<dbReference type="InterPro" id="IPR011527">
    <property type="entry name" value="ABC1_TM_dom"/>
</dbReference>
<evidence type="ECO:0000256" key="4">
    <source>
        <dbReference type="ARBA" id="ARBA00022840"/>
    </source>
</evidence>
<proteinExistence type="predicted"/>
<evidence type="ECO:0000256" key="1">
    <source>
        <dbReference type="ARBA" id="ARBA00004651"/>
    </source>
</evidence>
<dbReference type="InterPro" id="IPR017871">
    <property type="entry name" value="ABC_transporter-like_CS"/>
</dbReference>
<evidence type="ECO:0000259" key="9">
    <source>
        <dbReference type="PROSITE" id="PS50929"/>
    </source>
</evidence>
<keyword evidence="2 7" id="KW-0812">Transmembrane</keyword>
<evidence type="ECO:0000256" key="3">
    <source>
        <dbReference type="ARBA" id="ARBA00022741"/>
    </source>
</evidence>
<feature type="transmembrane region" description="Helical" evidence="7">
    <location>
        <begin position="90"/>
        <end position="109"/>
    </location>
</feature>
<dbReference type="Gene3D" id="1.20.1560.10">
    <property type="entry name" value="ABC transporter type 1, transmembrane domain"/>
    <property type="match status" value="1"/>
</dbReference>
<dbReference type="KEGG" id="rbg:BG454_09800"/>
<dbReference type="Pfam" id="PF00664">
    <property type="entry name" value="ABC_membrane"/>
    <property type="match status" value="1"/>
</dbReference>
<comment type="subcellular location">
    <subcellularLocation>
        <location evidence="1">Cell membrane</location>
        <topology evidence="1">Multi-pass membrane protein</topology>
    </subcellularLocation>
</comment>
<dbReference type="SUPFAM" id="SSF90123">
    <property type="entry name" value="ABC transporter transmembrane region"/>
    <property type="match status" value="1"/>
</dbReference>
<evidence type="ECO:0000256" key="6">
    <source>
        <dbReference type="ARBA" id="ARBA00023136"/>
    </source>
</evidence>
<dbReference type="STRING" id="441209.GCA_001870665_01737"/>
<dbReference type="PROSITE" id="PS50893">
    <property type="entry name" value="ABC_TRANSPORTER_2"/>
    <property type="match status" value="1"/>
</dbReference>
<evidence type="ECO:0000313" key="10">
    <source>
        <dbReference type="EMBL" id="ATX66077.1"/>
    </source>
</evidence>
<dbReference type="PANTHER" id="PTHR43394">
    <property type="entry name" value="ATP-DEPENDENT PERMEASE MDL1, MITOCHONDRIAL"/>
    <property type="match status" value="1"/>
</dbReference>
<evidence type="ECO:0000256" key="5">
    <source>
        <dbReference type="ARBA" id="ARBA00022989"/>
    </source>
</evidence>
<gene>
    <name evidence="10" type="ORF">BG454_09800</name>
</gene>
<evidence type="ECO:0000313" key="11">
    <source>
        <dbReference type="Proteomes" id="UP000228948"/>
    </source>
</evidence>
<keyword evidence="5 7" id="KW-1133">Transmembrane helix</keyword>
<dbReference type="InterPro" id="IPR027417">
    <property type="entry name" value="P-loop_NTPase"/>
</dbReference>
<dbReference type="SUPFAM" id="SSF52540">
    <property type="entry name" value="P-loop containing nucleoside triphosphate hydrolases"/>
    <property type="match status" value="1"/>
</dbReference>
<dbReference type="SMART" id="SM00382">
    <property type="entry name" value="AAA"/>
    <property type="match status" value="1"/>
</dbReference>
<feature type="transmembrane region" description="Helical" evidence="7">
    <location>
        <begin position="184"/>
        <end position="209"/>
    </location>
</feature>
<dbReference type="InterPro" id="IPR039421">
    <property type="entry name" value="Type_1_exporter"/>
</dbReference>
<dbReference type="Proteomes" id="UP000228948">
    <property type="component" value="Chromosome"/>
</dbReference>